<dbReference type="EMBL" id="MN740961">
    <property type="protein sequence ID" value="QHU19959.1"/>
    <property type="molecule type" value="Genomic_DNA"/>
</dbReference>
<evidence type="ECO:0000313" key="1">
    <source>
        <dbReference type="EMBL" id="QHU19959.1"/>
    </source>
</evidence>
<proteinExistence type="predicted"/>
<accession>A0A6C0KQR4</accession>
<sequence length="810" mass="93112">MAFLKNDDLNSILLALRNTDSRVFSNCGQIFEKDESKNEAFLISSKYITKDSVSLSDIVLADAEKYPDHKQFKVALKMWFSWNSETKTKRKSALAKLLSNEFNDDLEQFFDFFDIDVPKTKLNNKKVAVPVSNYDKKIQDEFGNLQMDILNDAKPLSLEYEARVYQFITENIIMRNVSPNFIPLITVSSCTIDEMILSIRASPLPFTRKDKLIRKMTLIKTYFPKVKLNFMMTGSSKNIRKLADVIKELNLAKNKDEIASIVFQGFHALYVMNKYKLRQGDLHFGNIFVEILDTPVKMRYKVYGNEVEFETTHILKMFDMDRGYNEHLDDNPINVDLTNLGNVNKYLPNRDFVQFVCTLLNYDVSAQIIVTNLQLVSDPKMFPSGNNAFQNEYLEIKIDDQDEIAKIEPYFKTPTKNPDVIINSSKDMFRFIPTAELMTLVNRITMNKIFKYLTQGNAELKSKLKSILVLYDKKKQTINIINGWRCQIPHDIDIGVDNIFEDASVFARLTSALSKKNTKGLPTLSYDYKPLPFSISDGLFVPRIFSKMSFSKLAVTGKVKFNINDEEEVVVQVPFISQAQGELQPMDVSSNESTYLIGKQQMSATKPILVEPKIESFSDDDEYTTTPVLSLSDKVKIYLFTSLTESIQEGISGATDLTSFLQNYYTIFLESIRSDIKFLSLSRFLNPFDLSNCLSYILTSFLSFVKETFDQLGVQMIDNCVQFSISTLSEVSKFMKIKYSFILNFYKDFSSVFYSDINAVDLATLFNTYLPANLQISSAQSQLVMQRNNTSVVKRQYEDNNDRDNIKYRM</sequence>
<name>A0A6C0KQR4_9ZZZZ</name>
<organism evidence="1">
    <name type="scientific">viral metagenome</name>
    <dbReference type="NCBI Taxonomy" id="1070528"/>
    <lineage>
        <taxon>unclassified sequences</taxon>
        <taxon>metagenomes</taxon>
        <taxon>organismal metagenomes</taxon>
    </lineage>
</organism>
<dbReference type="AlphaFoldDB" id="A0A6C0KQR4"/>
<reference evidence="1" key="1">
    <citation type="journal article" date="2020" name="Nature">
        <title>Giant virus diversity and host interactions through global metagenomics.</title>
        <authorList>
            <person name="Schulz F."/>
            <person name="Roux S."/>
            <person name="Paez-Espino D."/>
            <person name="Jungbluth S."/>
            <person name="Walsh D.A."/>
            <person name="Denef V.J."/>
            <person name="McMahon K.D."/>
            <person name="Konstantinidis K.T."/>
            <person name="Eloe-Fadrosh E.A."/>
            <person name="Kyrpides N.C."/>
            <person name="Woyke T."/>
        </authorList>
    </citation>
    <scope>NUCLEOTIDE SEQUENCE</scope>
    <source>
        <strain evidence="1">GVMAG-S-3300013014-136</strain>
    </source>
</reference>
<protein>
    <submittedName>
        <fullName evidence="1">Uncharacterized protein</fullName>
    </submittedName>
</protein>